<organism evidence="2 3">
    <name type="scientific">Chrysochromulina tobinii</name>
    <dbReference type="NCBI Taxonomy" id="1460289"/>
    <lineage>
        <taxon>Eukaryota</taxon>
        <taxon>Haptista</taxon>
        <taxon>Haptophyta</taxon>
        <taxon>Prymnesiophyceae</taxon>
        <taxon>Prymnesiales</taxon>
        <taxon>Chrysochromulinaceae</taxon>
        <taxon>Chrysochromulina</taxon>
    </lineage>
</organism>
<dbReference type="Pfam" id="PF13229">
    <property type="entry name" value="Beta_helix"/>
    <property type="match status" value="1"/>
</dbReference>
<proteinExistence type="predicted"/>
<dbReference type="InterPro" id="IPR039448">
    <property type="entry name" value="Beta_helix"/>
</dbReference>
<comment type="caution">
    <text evidence="2">The sequence shown here is derived from an EMBL/GenBank/DDBJ whole genome shotgun (WGS) entry which is preliminary data.</text>
</comment>
<reference evidence="3" key="1">
    <citation type="journal article" date="2015" name="PLoS Genet.">
        <title>Genome Sequence and Transcriptome Analyses of Chrysochromulina tobin: Metabolic Tools for Enhanced Algal Fitness in the Prominent Order Prymnesiales (Haptophyceae).</title>
        <authorList>
            <person name="Hovde B.T."/>
            <person name="Deodato C.R."/>
            <person name="Hunsperger H.M."/>
            <person name="Ryken S.A."/>
            <person name="Yost W."/>
            <person name="Jha R.K."/>
            <person name="Patterson J."/>
            <person name="Monnat R.J. Jr."/>
            <person name="Barlow S.B."/>
            <person name="Starkenburg S.R."/>
            <person name="Cattolico R.A."/>
        </authorList>
    </citation>
    <scope>NUCLEOTIDE SEQUENCE</scope>
    <source>
        <strain evidence="3">CCMP291</strain>
    </source>
</reference>
<dbReference type="InterPro" id="IPR011050">
    <property type="entry name" value="Pectin_lyase_fold/virulence"/>
</dbReference>
<name>A0A0M0LQE0_9EUKA</name>
<dbReference type="InterPro" id="IPR012334">
    <property type="entry name" value="Pectin_lyas_fold"/>
</dbReference>
<feature type="non-terminal residue" evidence="2">
    <location>
        <position position="1"/>
    </location>
</feature>
<evidence type="ECO:0000259" key="1">
    <source>
        <dbReference type="Pfam" id="PF13229"/>
    </source>
</evidence>
<evidence type="ECO:0000313" key="3">
    <source>
        <dbReference type="Proteomes" id="UP000037460"/>
    </source>
</evidence>
<feature type="domain" description="Right handed beta helix" evidence="1">
    <location>
        <begin position="4"/>
        <end position="107"/>
    </location>
</feature>
<dbReference type="InterPro" id="IPR006626">
    <property type="entry name" value="PbH1"/>
</dbReference>
<gene>
    <name evidence="2" type="ORF">Ctob_016379</name>
</gene>
<dbReference type="SUPFAM" id="SSF51126">
    <property type="entry name" value="Pectin lyase-like"/>
    <property type="match status" value="1"/>
</dbReference>
<dbReference type="AlphaFoldDB" id="A0A0M0LQE0"/>
<protein>
    <recommendedName>
        <fullName evidence="1">Right handed beta helix domain-containing protein</fullName>
    </recommendedName>
</protein>
<dbReference type="EMBL" id="JWZX01000311">
    <property type="protein sequence ID" value="KOO53259.1"/>
    <property type="molecule type" value="Genomic_DNA"/>
</dbReference>
<dbReference type="SMART" id="SM00710">
    <property type="entry name" value="PbH1"/>
    <property type="match status" value="3"/>
</dbReference>
<accession>A0A0M0LQE0</accession>
<evidence type="ECO:0000313" key="2">
    <source>
        <dbReference type="EMBL" id="KOO53259.1"/>
    </source>
</evidence>
<dbReference type="Proteomes" id="UP000037460">
    <property type="component" value="Unassembled WGS sequence"/>
</dbReference>
<sequence>RGGGVCVWSGTVTFSSCTITGNTGSDGGGVYVRGGTVAFSSCTITGNTANSEGGGVYVFGETGTVAVSSGYAQNGGGVYVEGGTVTISSCTISGNTAALYLGYDDKGGGVYVQGGTWQHSWHWMGWRCPYPGWHSGHLIVHHQWELSSQWRRLDREFPDLLQHSKYRWRRCLCPFRHSHDHVVHHQREHRKSWAQCLCRTSHRLLLANDPNRLFLLSLNL</sequence>
<keyword evidence="3" id="KW-1185">Reference proteome</keyword>
<feature type="non-terminal residue" evidence="2">
    <location>
        <position position="220"/>
    </location>
</feature>
<dbReference type="Gene3D" id="2.160.20.10">
    <property type="entry name" value="Single-stranded right-handed beta-helix, Pectin lyase-like"/>
    <property type="match status" value="1"/>
</dbReference>